<dbReference type="GO" id="GO:0005856">
    <property type="term" value="C:cytoskeleton"/>
    <property type="evidence" value="ECO:0007669"/>
    <property type="project" value="UniProtKB-SubCell"/>
</dbReference>
<dbReference type="Gene3D" id="2.60.40.10">
    <property type="entry name" value="Immunoglobulins"/>
    <property type="match status" value="1"/>
</dbReference>
<accession>G8F396</accession>
<evidence type="ECO:0000256" key="12">
    <source>
        <dbReference type="ARBA" id="ARBA00070929"/>
    </source>
</evidence>
<comment type="function">
    <text evidence="11">Involved in regulating cell migration through association with the actin cytoskeleton. Has an essential role in the maintenance of Z line and sarcomere integrity.</text>
</comment>
<keyword evidence="14" id="KW-0175">Coiled coil</keyword>
<evidence type="ECO:0000256" key="13">
    <source>
        <dbReference type="ARBA" id="ARBA00083857"/>
    </source>
</evidence>
<dbReference type="InterPro" id="IPR003599">
    <property type="entry name" value="Ig_sub"/>
</dbReference>
<evidence type="ECO:0000313" key="17">
    <source>
        <dbReference type="EMBL" id="EHH61760.1"/>
    </source>
</evidence>
<keyword evidence="6" id="KW-0597">Phosphoprotein</keyword>
<dbReference type="InterPro" id="IPR013098">
    <property type="entry name" value="Ig_I-set"/>
</dbReference>
<evidence type="ECO:0000256" key="11">
    <source>
        <dbReference type="ARBA" id="ARBA00058759"/>
    </source>
</evidence>
<dbReference type="InterPro" id="IPR007110">
    <property type="entry name" value="Ig-like_dom"/>
</dbReference>
<evidence type="ECO:0000256" key="10">
    <source>
        <dbReference type="ARBA" id="ARBA00023319"/>
    </source>
</evidence>
<evidence type="ECO:0000256" key="8">
    <source>
        <dbReference type="ARBA" id="ARBA00023203"/>
    </source>
</evidence>
<proteinExistence type="predicted"/>
<feature type="region of interest" description="Disordered" evidence="15">
    <location>
        <begin position="105"/>
        <end position="129"/>
    </location>
</feature>
<feature type="coiled-coil region" evidence="14">
    <location>
        <begin position="376"/>
        <end position="421"/>
    </location>
</feature>
<evidence type="ECO:0000256" key="5">
    <source>
        <dbReference type="ARBA" id="ARBA00022490"/>
    </source>
</evidence>
<feature type="region of interest" description="Disordered" evidence="15">
    <location>
        <begin position="348"/>
        <end position="368"/>
    </location>
</feature>
<organism evidence="18">
    <name type="scientific">Macaca fascicularis</name>
    <name type="common">Crab-eating macaque</name>
    <name type="synonym">Cynomolgus monkey</name>
    <dbReference type="NCBI Taxonomy" id="9541"/>
    <lineage>
        <taxon>Eukaryota</taxon>
        <taxon>Metazoa</taxon>
        <taxon>Chordata</taxon>
        <taxon>Craniata</taxon>
        <taxon>Vertebrata</taxon>
        <taxon>Euteleostomi</taxon>
        <taxon>Mammalia</taxon>
        <taxon>Eutheria</taxon>
        <taxon>Euarchontoglires</taxon>
        <taxon>Primates</taxon>
        <taxon>Haplorrhini</taxon>
        <taxon>Catarrhini</taxon>
        <taxon>Cercopithecidae</taxon>
        <taxon>Cercopithecinae</taxon>
        <taxon>Macaca</taxon>
    </lineage>
</organism>
<evidence type="ECO:0000256" key="2">
    <source>
        <dbReference type="ARBA" id="ARBA00004245"/>
    </source>
</evidence>
<dbReference type="PANTHER" id="PTHR21508:SF4">
    <property type="entry name" value="MITOGUARDIN 2"/>
    <property type="match status" value="1"/>
</dbReference>
<keyword evidence="8" id="KW-0009">Actin-binding</keyword>
<dbReference type="GO" id="GO:0003779">
    <property type="term" value="F:actin binding"/>
    <property type="evidence" value="ECO:0007669"/>
    <property type="project" value="UniProtKB-KW"/>
</dbReference>
<name>G8F396_MACFA</name>
<dbReference type="eggNOG" id="ENOG502QU7W">
    <property type="taxonomic scope" value="Eukaryota"/>
</dbReference>
<feature type="region of interest" description="Disordered" evidence="15">
    <location>
        <begin position="489"/>
        <end position="513"/>
    </location>
</feature>
<keyword evidence="9" id="KW-0206">Cytoskeleton</keyword>
<evidence type="ECO:0000256" key="1">
    <source>
        <dbReference type="ARBA" id="ARBA00004216"/>
    </source>
</evidence>
<keyword evidence="10" id="KW-0393">Immunoglobulin domain</keyword>
<evidence type="ECO:0000256" key="15">
    <source>
        <dbReference type="SAM" id="MobiDB-lite"/>
    </source>
</evidence>
<dbReference type="PANTHER" id="PTHR21508">
    <property type="entry name" value="MITOGUARDIN"/>
    <property type="match status" value="1"/>
</dbReference>
<dbReference type="SUPFAM" id="SSF48726">
    <property type="entry name" value="Immunoglobulin"/>
    <property type="match status" value="1"/>
</dbReference>
<evidence type="ECO:0000259" key="16">
    <source>
        <dbReference type="PROSITE" id="PS50835"/>
    </source>
</evidence>
<evidence type="ECO:0000256" key="3">
    <source>
        <dbReference type="ARBA" id="ARBA00004536"/>
    </source>
</evidence>
<feature type="region of interest" description="Disordered" evidence="15">
    <location>
        <begin position="251"/>
        <end position="280"/>
    </location>
</feature>
<evidence type="ECO:0000313" key="18">
    <source>
        <dbReference type="Proteomes" id="UP000009130"/>
    </source>
</evidence>
<sequence>MNDISQKAEILLSSSKPVPKTYVPKLGKGDVKDKFEAMQRAREERNQRRSRDEKQRRKEQYIREREWNRRKQEIKEMLASDDEEDVSSKVEKAYVPKLTGTVKGRFAEMEKQRQAEQRKRTEEERKRRIEQDMLEKRKIQRELAKRAEQIEDINNTGTESASEEGDDSLLITVVPVKSYKTSGKMKKNFEDLEKEREEKERIKYEEDKRVRYDEQRRSLKEAKCLSLVMDDELESEAKKESLSPGKLKLTFEELERQRQENRKKQAEEEARKRLEEEKRAFEEARRQMVNEEEENQDTAKIFKGYRPGKLKLSFEEIERQRREDEKRKAEEEARRRIEEEKKAFAEARRNMVVDDDSPEMYKTVSQESLTPGKLEINFEELLKQKMEEEKRRTEEERKHKLEMEKQEFEQLRQEMGEEEEENETFGLSREYEELIKLKRSGSIQAKNLKSKFEKIGQLSEKEIQKKIEEERARRRAIDLEIKAREAENFHEEDDVDVRPARKSEAPFTHKVNMKARFEQMAKAREEEEQRRIEEQKLLRMQFEQREIDAALQKKSEEEEEEEGSIMNGSTTEDEEQTRSGAPWFKKPLKNTSVVDSEPVRFTVKVTGEPKPEITWWFEGEILQDGEDYQYIERGETYCLYLPETFPEDGGEYMCKAVNNKGSAASTCILTIESKN</sequence>
<feature type="compositionally biased region" description="Basic and acidic residues" evidence="15">
    <location>
        <begin position="27"/>
        <end position="65"/>
    </location>
</feature>
<dbReference type="AlphaFoldDB" id="G8F396"/>
<evidence type="ECO:0000256" key="4">
    <source>
        <dbReference type="ARBA" id="ARBA00011385"/>
    </source>
</evidence>
<feature type="region of interest" description="Disordered" evidence="15">
    <location>
        <begin position="1"/>
        <end position="65"/>
    </location>
</feature>
<evidence type="ECO:0000256" key="14">
    <source>
        <dbReference type="SAM" id="Coils"/>
    </source>
</evidence>
<dbReference type="FunFam" id="2.60.40.10:FF:000164">
    <property type="entry name" value="nexilin isoform X1"/>
    <property type="match status" value="1"/>
</dbReference>
<protein>
    <recommendedName>
        <fullName evidence="12">Nexilin</fullName>
    </recommendedName>
    <alternativeName>
        <fullName evidence="13">F-actin-binding protein</fullName>
    </alternativeName>
</protein>
<dbReference type="InterPro" id="IPR036179">
    <property type="entry name" value="Ig-like_dom_sf"/>
</dbReference>
<dbReference type="GO" id="GO:0005912">
    <property type="term" value="C:adherens junction"/>
    <property type="evidence" value="ECO:0007669"/>
    <property type="project" value="UniProtKB-SubCell"/>
</dbReference>
<evidence type="ECO:0000256" key="9">
    <source>
        <dbReference type="ARBA" id="ARBA00023212"/>
    </source>
</evidence>
<evidence type="ECO:0000256" key="6">
    <source>
        <dbReference type="ARBA" id="ARBA00022553"/>
    </source>
</evidence>
<dbReference type="Pfam" id="PF07679">
    <property type="entry name" value="I-set"/>
    <property type="match status" value="1"/>
</dbReference>
<keyword evidence="7" id="KW-0965">Cell junction</keyword>
<dbReference type="PROSITE" id="PS50835">
    <property type="entry name" value="IG_LIKE"/>
    <property type="match status" value="1"/>
</dbReference>
<reference evidence="17 18" key="1">
    <citation type="journal article" date="2011" name="Nat. Biotechnol.">
        <title>Genome sequencing and comparison of two nonhuman primate animal models, the cynomolgus and Chinese rhesus macaques.</title>
        <authorList>
            <person name="Yan G."/>
            <person name="Zhang G."/>
            <person name="Fang X."/>
            <person name="Zhang Y."/>
            <person name="Li C."/>
            <person name="Ling F."/>
            <person name="Cooper D.N."/>
            <person name="Li Q."/>
            <person name="Li Y."/>
            <person name="van Gool A.J."/>
            <person name="Du H."/>
            <person name="Chen J."/>
            <person name="Chen R."/>
            <person name="Zhang P."/>
            <person name="Huang Z."/>
            <person name="Thompson J.R."/>
            <person name="Meng Y."/>
            <person name="Bai Y."/>
            <person name="Wang J."/>
            <person name="Zhuo M."/>
            <person name="Wang T."/>
            <person name="Huang Y."/>
            <person name="Wei L."/>
            <person name="Li J."/>
            <person name="Wang Z."/>
            <person name="Hu H."/>
            <person name="Yang P."/>
            <person name="Le L."/>
            <person name="Stenson P.D."/>
            <person name="Li B."/>
            <person name="Liu X."/>
            <person name="Ball E.V."/>
            <person name="An N."/>
            <person name="Huang Q."/>
            <person name="Zhang Y."/>
            <person name="Fan W."/>
            <person name="Zhang X."/>
            <person name="Li Y."/>
            <person name="Wang W."/>
            <person name="Katze M.G."/>
            <person name="Su B."/>
            <person name="Nielsen R."/>
            <person name="Yang H."/>
            <person name="Wang J."/>
            <person name="Wang X."/>
            <person name="Wang J."/>
        </authorList>
    </citation>
    <scope>NUCLEOTIDE SEQUENCE [LARGE SCALE GENOMIC DNA]</scope>
    <source>
        <strain evidence="17 18">CE-4</strain>
    </source>
</reference>
<comment type="subcellular location">
    <subcellularLocation>
        <location evidence="3">Cell junction</location>
        <location evidence="3">Adherens junction</location>
    </subcellularLocation>
    <subcellularLocation>
        <location evidence="2">Cytoplasm</location>
        <location evidence="2">Cytoskeleton</location>
    </subcellularLocation>
    <subcellularLocation>
        <location evidence="1">Cytoplasm</location>
        <location evidence="1">Myofibril</location>
        <location evidence="1">Sarcomere</location>
        <location evidence="1">Z line</location>
    </subcellularLocation>
</comment>
<dbReference type="EMBL" id="JH330311">
    <property type="protein sequence ID" value="EHH61760.1"/>
    <property type="molecule type" value="Genomic_DNA"/>
</dbReference>
<dbReference type="Proteomes" id="UP000009130">
    <property type="component" value="Unassembled WGS sequence"/>
</dbReference>
<keyword evidence="5" id="KW-0963">Cytoplasm</keyword>
<dbReference type="SMART" id="SM00409">
    <property type="entry name" value="IG"/>
    <property type="match status" value="1"/>
</dbReference>
<dbReference type="InterPro" id="IPR013783">
    <property type="entry name" value="Ig-like_fold"/>
</dbReference>
<dbReference type="GO" id="GO:0030018">
    <property type="term" value="C:Z disc"/>
    <property type="evidence" value="ECO:0007669"/>
    <property type="project" value="UniProtKB-SubCell"/>
</dbReference>
<comment type="subunit">
    <text evidence="4">Interacts with F-actin.</text>
</comment>
<dbReference type="GO" id="GO:0008053">
    <property type="term" value="P:mitochondrial fusion"/>
    <property type="evidence" value="ECO:0007669"/>
    <property type="project" value="TreeGrafter"/>
</dbReference>
<evidence type="ECO:0000256" key="7">
    <source>
        <dbReference type="ARBA" id="ARBA00022949"/>
    </source>
</evidence>
<feature type="domain" description="Ig-like" evidence="16">
    <location>
        <begin position="582"/>
        <end position="670"/>
    </location>
</feature>
<feature type="region of interest" description="Disordered" evidence="15">
    <location>
        <begin position="549"/>
        <end position="584"/>
    </location>
</feature>
<gene>
    <name evidence="17" type="ORF">EGM_19847</name>
</gene>